<evidence type="ECO:0000313" key="9">
    <source>
        <dbReference type="Proteomes" id="UP000322025"/>
    </source>
</evidence>
<evidence type="ECO:0000313" key="8">
    <source>
        <dbReference type="EMBL" id="KAA8502482.1"/>
    </source>
</evidence>
<organism evidence="8 9">
    <name type="scientific">Mediterraneibacter catenae</name>
    <dbReference type="NCBI Taxonomy" id="2594882"/>
    <lineage>
        <taxon>Bacteria</taxon>
        <taxon>Bacillati</taxon>
        <taxon>Bacillota</taxon>
        <taxon>Clostridia</taxon>
        <taxon>Lachnospirales</taxon>
        <taxon>Lachnospiraceae</taxon>
        <taxon>Mediterraneibacter</taxon>
    </lineage>
</organism>
<dbReference type="Proteomes" id="UP000322025">
    <property type="component" value="Unassembled WGS sequence"/>
</dbReference>
<dbReference type="PROSITE" id="PS00063">
    <property type="entry name" value="ALDOKETO_REDUCTASE_3"/>
    <property type="match status" value="1"/>
</dbReference>
<gene>
    <name evidence="8" type="ORF">FNY66_02275</name>
</gene>
<dbReference type="OrthoDB" id="9804790at2"/>
<accession>A0A5M9I4X2</accession>
<evidence type="ECO:0000256" key="6">
    <source>
        <dbReference type="PIRSR" id="PIRSR000097-3"/>
    </source>
</evidence>
<proteinExistence type="inferred from homology"/>
<dbReference type="PANTHER" id="PTHR43827:SF3">
    <property type="entry name" value="NADP-DEPENDENT OXIDOREDUCTASE DOMAIN-CONTAINING PROTEIN"/>
    <property type="match status" value="1"/>
</dbReference>
<dbReference type="FunFam" id="3.20.20.100:FF:000015">
    <property type="entry name" value="Oxidoreductase, aldo/keto reductase family"/>
    <property type="match status" value="1"/>
</dbReference>
<keyword evidence="9" id="KW-1185">Reference proteome</keyword>
<dbReference type="GO" id="GO:0016616">
    <property type="term" value="F:oxidoreductase activity, acting on the CH-OH group of donors, NAD or NADP as acceptor"/>
    <property type="evidence" value="ECO:0007669"/>
    <property type="project" value="UniProtKB-ARBA"/>
</dbReference>
<evidence type="ECO:0000256" key="2">
    <source>
        <dbReference type="ARBA" id="ARBA00022857"/>
    </source>
</evidence>
<keyword evidence="3" id="KW-0560">Oxidoreductase</keyword>
<evidence type="ECO:0000256" key="4">
    <source>
        <dbReference type="PIRSR" id="PIRSR000097-1"/>
    </source>
</evidence>
<keyword evidence="2" id="KW-0521">NADP</keyword>
<dbReference type="Gene3D" id="3.20.20.100">
    <property type="entry name" value="NADP-dependent oxidoreductase domain"/>
    <property type="match status" value="1"/>
</dbReference>
<feature type="site" description="Lowers pKa of active site Tyr" evidence="6">
    <location>
        <position position="82"/>
    </location>
</feature>
<evidence type="ECO:0000256" key="5">
    <source>
        <dbReference type="PIRSR" id="PIRSR000097-2"/>
    </source>
</evidence>
<dbReference type="InterPro" id="IPR036812">
    <property type="entry name" value="NAD(P)_OxRdtase_dom_sf"/>
</dbReference>
<dbReference type="PROSITE" id="PS00062">
    <property type="entry name" value="ALDOKETO_REDUCTASE_2"/>
    <property type="match status" value="1"/>
</dbReference>
<dbReference type="RefSeq" id="WP_087152356.1">
    <property type="nucleotide sequence ID" value="NZ_VMSO01000002.1"/>
</dbReference>
<evidence type="ECO:0000259" key="7">
    <source>
        <dbReference type="Pfam" id="PF00248"/>
    </source>
</evidence>
<feature type="active site" description="Proton donor" evidence="4">
    <location>
        <position position="57"/>
    </location>
</feature>
<dbReference type="InterPro" id="IPR020471">
    <property type="entry name" value="AKR"/>
</dbReference>
<feature type="domain" description="NADP-dependent oxidoreductase" evidence="7">
    <location>
        <begin position="24"/>
        <end position="268"/>
    </location>
</feature>
<protein>
    <submittedName>
        <fullName evidence="8">Aldo/keto reductase</fullName>
    </submittedName>
</protein>
<dbReference type="EMBL" id="VMSO01000002">
    <property type="protein sequence ID" value="KAA8502482.1"/>
    <property type="molecule type" value="Genomic_DNA"/>
</dbReference>
<evidence type="ECO:0000256" key="1">
    <source>
        <dbReference type="ARBA" id="ARBA00007905"/>
    </source>
</evidence>
<dbReference type="AlphaFoldDB" id="A0A5M9I4X2"/>
<dbReference type="Pfam" id="PF00248">
    <property type="entry name" value="Aldo_ket_red"/>
    <property type="match status" value="1"/>
</dbReference>
<reference evidence="8" key="1">
    <citation type="submission" date="2019-07" db="EMBL/GenBank/DDBJ databases">
        <authorList>
            <person name="Wongkuna S."/>
            <person name="Scaria J."/>
        </authorList>
    </citation>
    <scope>NUCLEOTIDE SEQUENCE [LARGE SCALE GENOMIC DNA]</scope>
    <source>
        <strain evidence="8">SW178</strain>
    </source>
</reference>
<sequence>MKKDNVLKQEECYILNNGVQIPAIAFGTYKAADGKNADVIRMAIEAGYRYFDTASFYETETYLAEAIRESGRSRDEFFIASKLWKTEMGYENVKRAFSRTLENLETDYLDLYLIHWPLPEPGYREWKQLDRETWRAMEDLYEEGKIRAIGLSNFLPYHIDNILKDCRVKPAVNQIEYHPGYSQEATVYYCQERDIRVQAWSPVGRRRVLEEPLVKELAGKYGVSPAQICLKFAVQRGIIPLPKSSSIDRMKENLDLYSFEMDQEDIWKLATMPQAGWSGEHPDRVRVAI</sequence>
<dbReference type="PIRSF" id="PIRSF000097">
    <property type="entry name" value="AKR"/>
    <property type="match status" value="1"/>
</dbReference>
<dbReference type="CDD" id="cd19071">
    <property type="entry name" value="AKR_AKR1-5-like"/>
    <property type="match status" value="1"/>
</dbReference>
<dbReference type="PRINTS" id="PR00069">
    <property type="entry name" value="ALDKETRDTASE"/>
</dbReference>
<dbReference type="InterPro" id="IPR023210">
    <property type="entry name" value="NADP_OxRdtase_dom"/>
</dbReference>
<comment type="similarity">
    <text evidence="1">Belongs to the aldo/keto reductase family.</text>
</comment>
<comment type="caution">
    <text evidence="8">The sequence shown here is derived from an EMBL/GenBank/DDBJ whole genome shotgun (WGS) entry which is preliminary data.</text>
</comment>
<evidence type="ECO:0000256" key="3">
    <source>
        <dbReference type="ARBA" id="ARBA00023002"/>
    </source>
</evidence>
<name>A0A5M9I4X2_9FIRM</name>
<dbReference type="SUPFAM" id="SSF51430">
    <property type="entry name" value="NAD(P)-linked oxidoreductase"/>
    <property type="match status" value="1"/>
</dbReference>
<dbReference type="InterPro" id="IPR018170">
    <property type="entry name" value="Aldo/ket_reductase_CS"/>
</dbReference>
<feature type="binding site" evidence="5">
    <location>
        <position position="115"/>
    </location>
    <ligand>
        <name>substrate</name>
    </ligand>
</feature>
<dbReference type="PANTHER" id="PTHR43827">
    <property type="entry name" value="2,5-DIKETO-D-GLUCONIC ACID REDUCTASE"/>
    <property type="match status" value="1"/>
</dbReference>